<sequence length="1513" mass="170165">MKSSSRKPSSNALLGDKRSPPVTAKSRRKSNTGSHGDGAGTYSHSNYDHGRQIPPSQPQILPVGGTDLLLQLQQLQQQNLAAFCYPGAAPALPAYPSTAYPGLQQQHFLTTRSTSSTSREPWGGPPSEKSGQVLEQLGSVLQQMKQESEGSAAAWREKLAETTQLTEKLAQTREQLNVVTNNERATSEELVRVQEALSKLEAGTAENAIHHREELSVLNDEVQRQQQCAKEMREKYDAELNEQQTELQNTCAHYEEQQQTQREEFQAEIATLQHFHESKIQELNAQHTTERDKMLEKLRELEQAKQELGQHLWNATKEIEATHQREQELQSQAQEAQNDLTRMQEAAKSRERELQMQSEAQRNQLHDELKKQLDAATASINEERAQKEELNALMITEVSRFQAQLEQMSQQNAAALAERGKQAEEERVQALDLREEAERVVREAQDELRDLRAQLQTTKADKARLEAQGSAENGILQELNEQLRETAGQLEDSNTQLERLSSRCETAERLTRQCLDLITPNSTSDDEENDDNSAGNEDALALLPAVFQALKQLTKASSSLEPLQLKVLRLQQERDGDRERFKTLEQELQTQLQNTQQEVESAREDAKTLAEELAKLSQDAGGHEAQLTHSNEQLRQQIQELEHLRSVSASQLLQLQKVLDAQRTRSAALEAEKRELLAEAEQLNVSLETQYRVVNDKQLELEQVRGSYRELQLTHGDLQETHSDLEESARRTNEHLATQLQRAQEEVQTKIREVEELRSELERVAQTMSEERDELAHARDAEQAQRSHSERELSRALEEKTQRLEEMLTMLTHLQSKVEHLEQARAQDAELSRQQRDTLVLQLSETQQAQARAENALAAAVQSQHETQNQARYEVEQLRATLTPQFAELEAQKELQVTELRRLEAELERASRTKQSLQLELQRAADDAQDALRAVEVARRDARAQAHQLEEEHEKLRQELEAVRLENQESAALSEELQSKITTIQSAANATIDDLVSELQGAQDALELERARAKKEKDGGGIRSQLREVEEQIRTRDAQLREIRDGAARTQEELEERLSELELKLQRTTNTLEGKKQECDAKGREMENLSRRANEAERKLSPLVAARDALQAKASELKLALDTKVREAQDGEERARDEVLRVARERRALDAQLAELRDEDEASQQQVTRAQREAQAMKQALERAKVELSRSGTELRAATQRLENIQQAANQTIADATSRMQAAQQQGERTAARLQQELDLERERRREAEVHRAELQRALRQQVQSPALPIGSRSDGNNNQARINVEDSASNPEIVEQESSGGNGEYRKFYANEPLTSAELSSLPMAVIKAQLGLEFSQSNSSSASTSKSSKNTSKSKIQEQHKGRYAASKDNHADDDDSIPLLPLENLPFSPEADGSDSSPNSPSDVALSDGRSGSLQLPSSRSTQRSNGNCRFSLSRNNAASPATSTNSSQSTRKNSMTNASTKKKKTKQSRPVGLPSASGIPYSTTSSSLSPIKQQKTKARGKLLPRINLQ</sequence>
<feature type="compositionally biased region" description="Low complexity" evidence="7">
    <location>
        <begin position="1337"/>
        <end position="1356"/>
    </location>
</feature>
<feature type="region of interest" description="Disordered" evidence="7">
    <location>
        <begin position="766"/>
        <end position="797"/>
    </location>
</feature>
<evidence type="ECO:0000256" key="5">
    <source>
        <dbReference type="ARBA" id="ARBA00023175"/>
    </source>
</evidence>
<evidence type="ECO:0000256" key="2">
    <source>
        <dbReference type="ARBA" id="ARBA00022741"/>
    </source>
</evidence>
<feature type="coiled-coil region" evidence="6">
    <location>
        <begin position="284"/>
        <end position="510"/>
    </location>
</feature>
<reference evidence="8" key="1">
    <citation type="submission" date="2020-03" db="EMBL/GenBank/DDBJ databases">
        <title>Hybrid Assembly of Korean Phytophthora infestans isolates.</title>
        <authorList>
            <person name="Prokchorchik M."/>
            <person name="Lee Y."/>
            <person name="Seo J."/>
            <person name="Cho J.-H."/>
            <person name="Park Y.-E."/>
            <person name="Jang D.-C."/>
            <person name="Im J.-S."/>
            <person name="Choi J.-G."/>
            <person name="Park H.-J."/>
            <person name="Lee G.-B."/>
            <person name="Lee Y.-G."/>
            <person name="Hong S.-Y."/>
            <person name="Cho K."/>
            <person name="Sohn K.H."/>
        </authorList>
    </citation>
    <scope>NUCLEOTIDE SEQUENCE</scope>
    <source>
        <strain evidence="8">KR_2_A2</strain>
    </source>
</reference>
<feature type="region of interest" description="Disordered" evidence="7">
    <location>
        <begin position="109"/>
        <end position="131"/>
    </location>
</feature>
<dbReference type="PANTHER" id="PTHR37739">
    <property type="entry name" value="KINESIN-LIKE PROTEIN KIN-12D"/>
    <property type="match status" value="1"/>
</dbReference>
<proteinExistence type="predicted"/>
<feature type="compositionally biased region" description="Low complexity" evidence="7">
    <location>
        <begin position="1437"/>
        <end position="1454"/>
    </location>
</feature>
<feature type="compositionally biased region" description="Low complexity" evidence="7">
    <location>
        <begin position="110"/>
        <end position="119"/>
    </location>
</feature>
<keyword evidence="2" id="KW-0547">Nucleotide-binding</keyword>
<evidence type="ECO:0000256" key="6">
    <source>
        <dbReference type="SAM" id="Coils"/>
    </source>
</evidence>
<evidence type="ECO:0000313" key="9">
    <source>
        <dbReference type="Proteomes" id="UP000704712"/>
    </source>
</evidence>
<dbReference type="Proteomes" id="UP000704712">
    <property type="component" value="Unassembled WGS sequence"/>
</dbReference>
<feature type="coiled-coil region" evidence="6">
    <location>
        <begin position="215"/>
        <end position="257"/>
    </location>
</feature>
<evidence type="ECO:0000256" key="7">
    <source>
        <dbReference type="SAM" id="MobiDB-lite"/>
    </source>
</evidence>
<dbReference type="PANTHER" id="PTHR37739:SF8">
    <property type="entry name" value="KINESIN-LIKE PROTEIN KIN-12D"/>
    <property type="match status" value="1"/>
</dbReference>
<evidence type="ECO:0000313" key="8">
    <source>
        <dbReference type="EMBL" id="KAF4148791.1"/>
    </source>
</evidence>
<feature type="compositionally biased region" description="Polar residues" evidence="7">
    <location>
        <begin position="1484"/>
        <end position="1497"/>
    </location>
</feature>
<feature type="region of interest" description="Disordered" evidence="7">
    <location>
        <begin position="1336"/>
        <end position="1513"/>
    </location>
</feature>
<feature type="coiled-coil region" evidence="6">
    <location>
        <begin position="886"/>
        <end position="1016"/>
    </location>
</feature>
<feature type="region of interest" description="Disordered" evidence="7">
    <location>
        <begin position="1156"/>
        <end position="1178"/>
    </location>
</feature>
<dbReference type="InterPro" id="IPR044986">
    <property type="entry name" value="KIF15/KIN-12"/>
</dbReference>
<feature type="compositionally biased region" description="Polar residues" evidence="7">
    <location>
        <begin position="1274"/>
        <end position="1291"/>
    </location>
</feature>
<evidence type="ECO:0000256" key="1">
    <source>
        <dbReference type="ARBA" id="ARBA00022701"/>
    </source>
</evidence>
<feature type="region of interest" description="Disordered" evidence="7">
    <location>
        <begin position="1"/>
        <end position="63"/>
    </location>
</feature>
<feature type="region of interest" description="Disordered" evidence="7">
    <location>
        <begin position="1256"/>
        <end position="1307"/>
    </location>
</feature>
<keyword evidence="1" id="KW-0493">Microtubule</keyword>
<name>A0A8S9V7C7_PHYIN</name>
<dbReference type="EMBL" id="JAACNO010000218">
    <property type="protein sequence ID" value="KAF4148791.1"/>
    <property type="molecule type" value="Genomic_DNA"/>
</dbReference>
<gene>
    <name evidence="8" type="ORF">GN958_ATG01989</name>
</gene>
<keyword evidence="4 6" id="KW-0175">Coiled coil</keyword>
<evidence type="ECO:0008006" key="10">
    <source>
        <dbReference type="Google" id="ProtNLM"/>
    </source>
</evidence>
<accession>A0A8S9V7C7</accession>
<feature type="compositionally biased region" description="Polar residues" evidence="7">
    <location>
        <begin position="1413"/>
        <end position="1436"/>
    </location>
</feature>
<keyword evidence="3" id="KW-0067">ATP-binding</keyword>
<feature type="compositionally biased region" description="Polar residues" evidence="7">
    <location>
        <begin position="1"/>
        <end position="12"/>
    </location>
</feature>
<dbReference type="GO" id="GO:0005874">
    <property type="term" value="C:microtubule"/>
    <property type="evidence" value="ECO:0007669"/>
    <property type="project" value="UniProtKB-KW"/>
</dbReference>
<feature type="coiled-coil region" evidence="6">
    <location>
        <begin position="567"/>
        <end position="697"/>
    </location>
</feature>
<protein>
    <recommendedName>
        <fullName evidence="10">Plectin</fullName>
    </recommendedName>
</protein>
<keyword evidence="5" id="KW-0505">Motor protein</keyword>
<feature type="compositionally biased region" description="Basic and acidic residues" evidence="7">
    <location>
        <begin position="1357"/>
        <end position="1373"/>
    </location>
</feature>
<evidence type="ECO:0000256" key="4">
    <source>
        <dbReference type="ARBA" id="ARBA00023054"/>
    </source>
</evidence>
<organism evidence="8 9">
    <name type="scientific">Phytophthora infestans</name>
    <name type="common">Potato late blight agent</name>
    <name type="synonym">Botrytis infestans</name>
    <dbReference type="NCBI Taxonomy" id="4787"/>
    <lineage>
        <taxon>Eukaryota</taxon>
        <taxon>Sar</taxon>
        <taxon>Stramenopiles</taxon>
        <taxon>Oomycota</taxon>
        <taxon>Peronosporomycetes</taxon>
        <taxon>Peronosporales</taxon>
        <taxon>Peronosporaceae</taxon>
        <taxon>Phytophthora</taxon>
    </lineage>
</organism>
<feature type="compositionally biased region" description="Low complexity" evidence="7">
    <location>
        <begin position="1397"/>
        <end position="1406"/>
    </location>
</feature>
<comment type="caution">
    <text evidence="8">The sequence shown here is derived from an EMBL/GenBank/DDBJ whole genome shotgun (WGS) entry which is preliminary data.</text>
</comment>
<dbReference type="GO" id="GO:0005524">
    <property type="term" value="F:ATP binding"/>
    <property type="evidence" value="ECO:0007669"/>
    <property type="project" value="UniProtKB-KW"/>
</dbReference>
<evidence type="ECO:0000256" key="3">
    <source>
        <dbReference type="ARBA" id="ARBA00022840"/>
    </source>
</evidence>
<feature type="compositionally biased region" description="Basic and acidic residues" evidence="7">
    <location>
        <begin position="774"/>
        <end position="797"/>
    </location>
</feature>
<feature type="region of interest" description="Disordered" evidence="7">
    <location>
        <begin position="1074"/>
        <end position="1097"/>
    </location>
</feature>